<evidence type="ECO:0000313" key="1">
    <source>
        <dbReference type="EMBL" id="AKH46135.1"/>
    </source>
</evidence>
<dbReference type="EMBL" id="KR029579">
    <property type="protein sequence ID" value="AKH46135.1"/>
    <property type="molecule type" value="Genomic_DNA"/>
</dbReference>
<organism evidence="1">
    <name type="scientific">uncultured marine virus</name>
    <dbReference type="NCBI Taxonomy" id="186617"/>
    <lineage>
        <taxon>Viruses</taxon>
        <taxon>environmental samples</taxon>
    </lineage>
</organism>
<reference evidence="1" key="1">
    <citation type="journal article" date="2015" name="Front. Microbiol.">
        <title>Combining genomic sequencing methods to explore viral diversity and reveal potential virus-host interactions.</title>
        <authorList>
            <person name="Chow C.E."/>
            <person name="Winget D.M."/>
            <person name="White R.A.III."/>
            <person name="Hallam S.J."/>
            <person name="Suttle C.A."/>
        </authorList>
    </citation>
    <scope>NUCLEOTIDE SEQUENCE</scope>
    <source>
        <strain evidence="1">Anoxic3_4</strain>
    </source>
</reference>
<name>A0A0F7L2P1_9VIRU</name>
<sequence length="57" mass="6638">MLDFDTCNDNIYNRVVLIFQKNARINVSVSASFYSVSASFYSVSCSDRLCCQREFFY</sequence>
<protein>
    <submittedName>
        <fullName evidence="1">Uncharacterized protein</fullName>
    </submittedName>
</protein>
<reference evidence="1" key="2">
    <citation type="submission" date="2015-03" db="EMBL/GenBank/DDBJ databases">
        <authorList>
            <person name="Chow C.-E.T."/>
            <person name="Winget D.M."/>
            <person name="White R.A.III."/>
            <person name="Hallam S.J."/>
            <person name="Suttle C.A."/>
        </authorList>
    </citation>
    <scope>NUCLEOTIDE SEQUENCE</scope>
    <source>
        <strain evidence="1">Anoxic3_4</strain>
    </source>
</reference>
<proteinExistence type="predicted"/>
<accession>A0A0F7L2P1</accession>